<dbReference type="NCBIfam" id="NF045761">
    <property type="entry name" value="NAMPUrTaseMurU"/>
    <property type="match status" value="1"/>
</dbReference>
<organism evidence="4 5">
    <name type="scientific">Stenotrophomonas aracearum</name>
    <dbReference type="NCBI Taxonomy" id="3003272"/>
    <lineage>
        <taxon>Bacteria</taxon>
        <taxon>Pseudomonadati</taxon>
        <taxon>Pseudomonadota</taxon>
        <taxon>Gammaproteobacteria</taxon>
        <taxon>Lysobacterales</taxon>
        <taxon>Lysobacteraceae</taxon>
        <taxon>Stenotrophomonas</taxon>
    </lineage>
</organism>
<name>A0ABY9YFS9_9GAMM</name>
<dbReference type="InterPro" id="IPR029044">
    <property type="entry name" value="Nucleotide-diphossugar_trans"/>
</dbReference>
<accession>A0ABY9YFS9</accession>
<dbReference type="Pfam" id="PF00483">
    <property type="entry name" value="NTP_transferase"/>
    <property type="match status" value="1"/>
</dbReference>
<dbReference type="SUPFAM" id="SSF53448">
    <property type="entry name" value="Nucleotide-diphospho-sugar transferases"/>
    <property type="match status" value="1"/>
</dbReference>
<evidence type="ECO:0000313" key="4">
    <source>
        <dbReference type="EMBL" id="WNH49712.1"/>
    </source>
</evidence>
<dbReference type="InterPro" id="IPR050065">
    <property type="entry name" value="GlmU-like"/>
</dbReference>
<evidence type="ECO:0000256" key="2">
    <source>
        <dbReference type="ARBA" id="ARBA00022695"/>
    </source>
</evidence>
<evidence type="ECO:0000256" key="1">
    <source>
        <dbReference type="ARBA" id="ARBA00022679"/>
    </source>
</evidence>
<proteinExistence type="predicted"/>
<dbReference type="InterPro" id="IPR005835">
    <property type="entry name" value="NTP_transferase_dom"/>
</dbReference>
<reference evidence="4 5" key="1">
    <citation type="submission" date="2022-12" db="EMBL/GenBank/DDBJ databases">
        <title>Two new species, Stenotrophomonas aracearum and Stenotrophomonas oahuensis, isolated from Anthurium (Araceae family) in Hawaii.</title>
        <authorList>
            <person name="Chunag S.C."/>
            <person name="Dobhal S."/>
            <person name="Alvarez A."/>
            <person name="Arif M."/>
        </authorList>
    </citation>
    <scope>NUCLEOTIDE SEQUENCE [LARGE SCALE GENOMIC DNA]</scope>
    <source>
        <strain evidence="4 5">A5588</strain>
    </source>
</reference>
<keyword evidence="1" id="KW-0808">Transferase</keyword>
<evidence type="ECO:0000259" key="3">
    <source>
        <dbReference type="Pfam" id="PF00483"/>
    </source>
</evidence>
<evidence type="ECO:0000313" key="5">
    <source>
        <dbReference type="Proteomes" id="UP001305421"/>
    </source>
</evidence>
<dbReference type="PANTHER" id="PTHR43584">
    <property type="entry name" value="NUCLEOTIDYL TRANSFERASE"/>
    <property type="match status" value="1"/>
</dbReference>
<dbReference type="RefSeq" id="WP_311184028.1">
    <property type="nucleotide sequence ID" value="NZ_CP115543.1"/>
</dbReference>
<sequence>MKAIIFSAGKGERMRPLTLTTPKPLLVAGGKPLIVWHLERLAAAGFDEVVINTSWLGDQFEPALGDGSRWGLRLHFVDEGAVPLETGGGIFNALPLLGDAPFLVVNGDVWTDVDFARLPRAPAGDAHLVLVDNPVQHPRGDFILHADGRVSDVGDAPRLTYAGVGIFRSTILNGWREVIGPTEGAAATPPQFGLAPMMRHAMKQGRVTGQHHDGRWTDVGTPERLAALDRELSRTL</sequence>
<dbReference type="InterPro" id="IPR054790">
    <property type="entry name" value="MurU"/>
</dbReference>
<protein>
    <submittedName>
        <fullName evidence="4">Nucleotidyltransferase family protein</fullName>
    </submittedName>
</protein>
<dbReference type="PANTHER" id="PTHR43584:SF8">
    <property type="entry name" value="N-ACETYLMURAMATE ALPHA-1-PHOSPHATE URIDYLYLTRANSFERASE"/>
    <property type="match status" value="1"/>
</dbReference>
<dbReference type="Proteomes" id="UP001305421">
    <property type="component" value="Chromosome"/>
</dbReference>
<dbReference type="EMBL" id="CP115543">
    <property type="protein sequence ID" value="WNH49712.1"/>
    <property type="molecule type" value="Genomic_DNA"/>
</dbReference>
<dbReference type="CDD" id="cd06422">
    <property type="entry name" value="NTP_transferase_like_1"/>
    <property type="match status" value="1"/>
</dbReference>
<keyword evidence="5" id="KW-1185">Reference proteome</keyword>
<keyword evidence="2" id="KW-0548">Nucleotidyltransferase</keyword>
<gene>
    <name evidence="4" type="ORF">PDM28_05195</name>
</gene>
<feature type="domain" description="Nucleotidyl transferase" evidence="3">
    <location>
        <begin position="2"/>
        <end position="118"/>
    </location>
</feature>
<dbReference type="Gene3D" id="3.90.550.10">
    <property type="entry name" value="Spore Coat Polysaccharide Biosynthesis Protein SpsA, Chain A"/>
    <property type="match status" value="1"/>
</dbReference>